<dbReference type="RefSeq" id="WP_038094711.1">
    <property type="nucleotide sequence ID" value="NZ_JMIR01000066.1"/>
</dbReference>
<dbReference type="STRING" id="1157490.EL26_24020"/>
<dbReference type="OrthoDB" id="2989533at2"/>
<evidence type="ECO:0000313" key="2">
    <source>
        <dbReference type="Proteomes" id="UP000027931"/>
    </source>
</evidence>
<keyword evidence="2" id="KW-1185">Reference proteome</keyword>
<evidence type="ECO:0000313" key="1">
    <source>
        <dbReference type="EMBL" id="KEO80851.1"/>
    </source>
</evidence>
<proteinExistence type="predicted"/>
<sequence>MNDHKCTVCQGEPGEVEDCVWCDGQGCETDGTNNIVCPHCGDEFGDSWEIPQDSGTEECQSCGKSYTFERIVEVTYKTVRA</sequence>
<comment type="caution">
    <text evidence="1">The sequence shown here is derived from an EMBL/GenBank/DDBJ whole genome shotgun (WGS) entry which is preliminary data.</text>
</comment>
<dbReference type="EMBL" id="JMIR01000066">
    <property type="protein sequence ID" value="KEO80851.1"/>
    <property type="molecule type" value="Genomic_DNA"/>
</dbReference>
<dbReference type="AlphaFoldDB" id="A0A074LF28"/>
<reference evidence="1 2" key="1">
    <citation type="journal article" date="2013" name="Int. J. Syst. Evol. Microbiol.">
        <title>Tumebacillus flagellatus sp. nov., an alpha-amylase/pullulanase-producing bacterium isolated from cassava wastewater.</title>
        <authorList>
            <person name="Wang Q."/>
            <person name="Xie N."/>
            <person name="Qin Y."/>
            <person name="Shen N."/>
            <person name="Zhu J."/>
            <person name="Mi H."/>
            <person name="Huang R."/>
        </authorList>
    </citation>
    <scope>NUCLEOTIDE SEQUENCE [LARGE SCALE GENOMIC DNA]</scope>
    <source>
        <strain evidence="1 2">GST4</strain>
    </source>
</reference>
<organism evidence="1 2">
    <name type="scientific">Tumebacillus flagellatus</name>
    <dbReference type="NCBI Taxonomy" id="1157490"/>
    <lineage>
        <taxon>Bacteria</taxon>
        <taxon>Bacillati</taxon>
        <taxon>Bacillota</taxon>
        <taxon>Bacilli</taxon>
        <taxon>Bacillales</taxon>
        <taxon>Alicyclobacillaceae</taxon>
        <taxon>Tumebacillus</taxon>
    </lineage>
</organism>
<name>A0A074LF28_9BACL</name>
<dbReference type="Proteomes" id="UP000027931">
    <property type="component" value="Unassembled WGS sequence"/>
</dbReference>
<gene>
    <name evidence="1" type="ORF">EL26_24020</name>
</gene>
<protein>
    <submittedName>
        <fullName evidence="1">Uncharacterized protein</fullName>
    </submittedName>
</protein>
<accession>A0A074LF28</accession>